<keyword evidence="6" id="KW-0346">Stress response</keyword>
<evidence type="ECO:0000256" key="4">
    <source>
        <dbReference type="ARBA" id="ARBA00022491"/>
    </source>
</evidence>
<dbReference type="GO" id="GO:0006446">
    <property type="term" value="P:regulation of translational initiation"/>
    <property type="evidence" value="ECO:0007669"/>
    <property type="project" value="TreeGrafter"/>
</dbReference>
<evidence type="ECO:0000256" key="1">
    <source>
        <dbReference type="ARBA" id="ARBA00004496"/>
    </source>
</evidence>
<protein>
    <submittedName>
        <fullName evidence="8">UPF0029-domain-containing protein</fullName>
    </submittedName>
</protein>
<dbReference type="Proteomes" id="UP000054144">
    <property type="component" value="Unassembled WGS sequence"/>
</dbReference>
<dbReference type="InterPro" id="IPR016135">
    <property type="entry name" value="UBQ-conjugating_enzyme/RWD"/>
</dbReference>
<evidence type="ECO:0000256" key="2">
    <source>
        <dbReference type="ARBA" id="ARBA00007665"/>
    </source>
</evidence>
<evidence type="ECO:0000313" key="9">
    <source>
        <dbReference type="Proteomes" id="UP000054144"/>
    </source>
</evidence>
<dbReference type="PANTHER" id="PTHR16301:SF24">
    <property type="entry name" value="RWD DOMAIN-CONTAINING PROTEIN"/>
    <property type="match status" value="1"/>
</dbReference>
<organism evidence="8 9">
    <name type="scientific">Fistulina hepatica ATCC 64428</name>
    <dbReference type="NCBI Taxonomy" id="1128425"/>
    <lineage>
        <taxon>Eukaryota</taxon>
        <taxon>Fungi</taxon>
        <taxon>Dikarya</taxon>
        <taxon>Basidiomycota</taxon>
        <taxon>Agaricomycotina</taxon>
        <taxon>Agaricomycetes</taxon>
        <taxon>Agaricomycetidae</taxon>
        <taxon>Agaricales</taxon>
        <taxon>Fistulinaceae</taxon>
        <taxon>Fistulina</taxon>
    </lineage>
</organism>
<gene>
    <name evidence="8" type="ORF">FISHEDRAFT_36873</name>
</gene>
<evidence type="ECO:0000256" key="6">
    <source>
        <dbReference type="ARBA" id="ARBA00023016"/>
    </source>
</evidence>
<dbReference type="InterPro" id="IPR006575">
    <property type="entry name" value="RWD_dom"/>
</dbReference>
<dbReference type="GO" id="GO:0005737">
    <property type="term" value="C:cytoplasm"/>
    <property type="evidence" value="ECO:0007669"/>
    <property type="project" value="UniProtKB-SubCell"/>
</dbReference>
<sequence length="321" mass="34926">RLNLCTRSSALRAIYGDDAVVFWADGGGHLTDDTLASQTIRFEVSLNLNPPQDQVPLKVLVSLPTDYPAVSPPQLQLLSLYVGAHRADADIFGSVLRTFISVKGVEFTVGAVCVFDGLAHVLECCTAWYEERLSLAAAGELVRSDEHEHEYPALVTSDSISSTRNSSSVSADQPSVALPDGVRLFEADPITDRKSLFIGRACVITHPAQVPLILAHLMSNRRIARAAHPIINAWRCKVDNIIHQDNDDDGESAAGGRLAHLLQIMDVQNVLVIVTRYFGGIHLGPDRFKHINQAARNALELGGFLDAPLDSGKKSSARKRH</sequence>
<evidence type="ECO:0000259" key="7">
    <source>
        <dbReference type="PROSITE" id="PS50908"/>
    </source>
</evidence>
<dbReference type="Pfam" id="PF01205">
    <property type="entry name" value="Impact_N"/>
    <property type="match status" value="1"/>
</dbReference>
<keyword evidence="3" id="KW-0963">Cytoplasm</keyword>
<dbReference type="EMBL" id="KN881649">
    <property type="protein sequence ID" value="KIY51641.1"/>
    <property type="molecule type" value="Genomic_DNA"/>
</dbReference>
<dbReference type="PANTHER" id="PTHR16301">
    <property type="entry name" value="IMPACT-RELATED"/>
    <property type="match status" value="1"/>
</dbReference>
<feature type="domain" description="RWD" evidence="7">
    <location>
        <begin position="6"/>
        <end position="128"/>
    </location>
</feature>
<proteinExistence type="inferred from homology"/>
<keyword evidence="4" id="KW-0678">Repressor</keyword>
<evidence type="ECO:0000256" key="3">
    <source>
        <dbReference type="ARBA" id="ARBA00022490"/>
    </source>
</evidence>
<keyword evidence="9" id="KW-1185">Reference proteome</keyword>
<reference evidence="8 9" key="1">
    <citation type="journal article" date="2015" name="Fungal Genet. Biol.">
        <title>Evolution of novel wood decay mechanisms in Agaricales revealed by the genome sequences of Fistulina hepatica and Cylindrobasidium torrendii.</title>
        <authorList>
            <person name="Floudas D."/>
            <person name="Held B.W."/>
            <person name="Riley R."/>
            <person name="Nagy L.G."/>
            <person name="Koehler G."/>
            <person name="Ransdell A.S."/>
            <person name="Younus H."/>
            <person name="Chow J."/>
            <person name="Chiniquy J."/>
            <person name="Lipzen A."/>
            <person name="Tritt A."/>
            <person name="Sun H."/>
            <person name="Haridas S."/>
            <person name="LaButti K."/>
            <person name="Ohm R.A."/>
            <person name="Kues U."/>
            <person name="Blanchette R.A."/>
            <person name="Grigoriev I.V."/>
            <person name="Minto R.E."/>
            <person name="Hibbett D.S."/>
        </authorList>
    </citation>
    <scope>NUCLEOTIDE SEQUENCE [LARGE SCALE GENOMIC DNA]</scope>
    <source>
        <strain evidence="8 9">ATCC 64428</strain>
    </source>
</reference>
<keyword evidence="5" id="KW-0810">Translation regulation</keyword>
<dbReference type="InterPro" id="IPR036956">
    <property type="entry name" value="Impact_N_sf"/>
</dbReference>
<dbReference type="Pfam" id="PF05773">
    <property type="entry name" value="RWD"/>
    <property type="match status" value="1"/>
</dbReference>
<name>A0A0D7AK15_9AGAR</name>
<comment type="subcellular location">
    <subcellularLocation>
        <location evidence="1">Cytoplasm</location>
    </subcellularLocation>
</comment>
<dbReference type="InterPro" id="IPR023582">
    <property type="entry name" value="Impact"/>
</dbReference>
<dbReference type="Gene3D" id="3.30.230.30">
    <property type="entry name" value="Impact, N-terminal domain"/>
    <property type="match status" value="1"/>
</dbReference>
<evidence type="ECO:0000256" key="5">
    <source>
        <dbReference type="ARBA" id="ARBA00022845"/>
    </source>
</evidence>
<dbReference type="AlphaFoldDB" id="A0A0D7AK15"/>
<dbReference type="InterPro" id="IPR020568">
    <property type="entry name" value="Ribosomal_Su5_D2-typ_SF"/>
</dbReference>
<dbReference type="Gene3D" id="3.10.110.10">
    <property type="entry name" value="Ubiquitin Conjugating Enzyme"/>
    <property type="match status" value="1"/>
</dbReference>
<evidence type="ECO:0000313" key="8">
    <source>
        <dbReference type="EMBL" id="KIY51641.1"/>
    </source>
</evidence>
<dbReference type="CDD" id="cd11605">
    <property type="entry name" value="RWD_DRWD_ELF-like"/>
    <property type="match status" value="1"/>
</dbReference>
<feature type="non-terminal residue" evidence="8">
    <location>
        <position position="1"/>
    </location>
</feature>
<comment type="similarity">
    <text evidence="2">Belongs to the IMPACT family.</text>
</comment>
<dbReference type="PROSITE" id="PS50908">
    <property type="entry name" value="RWD"/>
    <property type="match status" value="1"/>
</dbReference>
<dbReference type="OrthoDB" id="69641at2759"/>
<dbReference type="InterPro" id="IPR001498">
    <property type="entry name" value="Impact_N"/>
</dbReference>
<accession>A0A0D7AK15</accession>
<dbReference type="SUPFAM" id="SSF54495">
    <property type="entry name" value="UBC-like"/>
    <property type="match status" value="1"/>
</dbReference>
<dbReference type="SUPFAM" id="SSF54211">
    <property type="entry name" value="Ribosomal protein S5 domain 2-like"/>
    <property type="match status" value="1"/>
</dbReference>
<dbReference type="GO" id="GO:0140469">
    <property type="term" value="P:GCN2-mediated signaling"/>
    <property type="evidence" value="ECO:0007669"/>
    <property type="project" value="TreeGrafter"/>
</dbReference>